<dbReference type="AlphaFoldDB" id="A0A553PC75"/>
<dbReference type="Proteomes" id="UP000318571">
    <property type="component" value="Chromosome 2"/>
</dbReference>
<comment type="caution">
    <text evidence="2">The sequence shown here is derived from an EMBL/GenBank/DDBJ whole genome shotgun (WGS) entry which is preliminary data.</text>
</comment>
<sequence>MEELALEDAGTRVTLATSHHPKYPAANVLEESGTKPWISTGMYPQTIVLTFSDLKAVTMVGLKSYNVKEIEIESSSTDRTTNFTAIKTKILPISLGSPQDHVIVDSKDTAAFGAQHIRLRITAGYDNFCAIYQLSIKASDNAGARLDSTDASPAFDSTNANEKPFKSQSEQEKKFEFSFSQPKANSGDPFVFNAQRQAEEVSKAAENFGFRVPSAKKRMNGTNRDNAETSEDDGDDDDRGIPQPSWRPGATNFDDLPLPKPSDPQSLFNQDDDQDNDDEQEEEESQDPLYPESVPVRDLVHGSRFPPAENGTVFPRSNEVTGFNFGAKKDSEEDADVDSDGDDSSNRVTTFGDAFNMLDGENDSDEL</sequence>
<name>A0A553PC75_TIGCA</name>
<keyword evidence="3" id="KW-1185">Reference proteome</keyword>
<feature type="compositionally biased region" description="Basic and acidic residues" evidence="1">
    <location>
        <begin position="163"/>
        <end position="176"/>
    </location>
</feature>
<dbReference type="PANTHER" id="PTHR33906:SF1">
    <property type="entry name" value="INTRAFLAGELLAR TRANSPORT PROTEIN 25 HOMOLOG"/>
    <property type="match status" value="1"/>
</dbReference>
<dbReference type="InterPro" id="IPR033558">
    <property type="entry name" value="IFT25"/>
</dbReference>
<evidence type="ECO:0000313" key="3">
    <source>
        <dbReference type="Proteomes" id="UP000318571"/>
    </source>
</evidence>
<feature type="region of interest" description="Disordered" evidence="1">
    <location>
        <begin position="212"/>
        <end position="367"/>
    </location>
</feature>
<reference evidence="2 3" key="1">
    <citation type="journal article" date="2018" name="Nat. Ecol. Evol.">
        <title>Genomic signatures of mitonuclear coevolution across populations of Tigriopus californicus.</title>
        <authorList>
            <person name="Barreto F.S."/>
            <person name="Watson E.T."/>
            <person name="Lima T.G."/>
            <person name="Willett C.S."/>
            <person name="Edmands S."/>
            <person name="Li W."/>
            <person name="Burton R.S."/>
        </authorList>
    </citation>
    <scope>NUCLEOTIDE SEQUENCE [LARGE SCALE GENOMIC DNA]</scope>
    <source>
        <strain evidence="2 3">San Diego</strain>
    </source>
</reference>
<dbReference type="STRING" id="6832.A0A553PC75"/>
<feature type="compositionally biased region" description="Polar residues" evidence="1">
    <location>
        <begin position="149"/>
        <end position="161"/>
    </location>
</feature>
<protein>
    <recommendedName>
        <fullName evidence="4">F5/8 type C domain-containing protein</fullName>
    </recommendedName>
</protein>
<dbReference type="GO" id="GO:0005929">
    <property type="term" value="C:cilium"/>
    <property type="evidence" value="ECO:0007669"/>
    <property type="project" value="TreeGrafter"/>
</dbReference>
<organism evidence="2 3">
    <name type="scientific">Tigriopus californicus</name>
    <name type="common">Marine copepod</name>
    <dbReference type="NCBI Taxonomy" id="6832"/>
    <lineage>
        <taxon>Eukaryota</taxon>
        <taxon>Metazoa</taxon>
        <taxon>Ecdysozoa</taxon>
        <taxon>Arthropoda</taxon>
        <taxon>Crustacea</taxon>
        <taxon>Multicrustacea</taxon>
        <taxon>Hexanauplia</taxon>
        <taxon>Copepoda</taxon>
        <taxon>Harpacticoida</taxon>
        <taxon>Harpacticidae</taxon>
        <taxon>Tigriopus</taxon>
    </lineage>
</organism>
<feature type="compositionally biased region" description="Acidic residues" evidence="1">
    <location>
        <begin position="270"/>
        <end position="286"/>
    </location>
</feature>
<accession>A0A553PC75</accession>
<proteinExistence type="predicted"/>
<gene>
    <name evidence="2" type="ORF">TCAL_09757</name>
</gene>
<feature type="compositionally biased region" description="Acidic residues" evidence="1">
    <location>
        <begin position="228"/>
        <end position="238"/>
    </location>
</feature>
<dbReference type="PANTHER" id="PTHR33906">
    <property type="entry name" value="INTRAFLAGELLAR TRANSPORT PROTEIN 25 HOMOLOG"/>
    <property type="match status" value="1"/>
</dbReference>
<dbReference type="OrthoDB" id="271080at2759"/>
<feature type="region of interest" description="Disordered" evidence="1">
    <location>
        <begin position="149"/>
        <end position="189"/>
    </location>
</feature>
<evidence type="ECO:0008006" key="4">
    <source>
        <dbReference type="Google" id="ProtNLM"/>
    </source>
</evidence>
<dbReference type="Gene3D" id="2.60.120.260">
    <property type="entry name" value="Galactose-binding domain-like"/>
    <property type="match status" value="1"/>
</dbReference>
<dbReference type="GO" id="GO:0042073">
    <property type="term" value="P:intraciliary transport"/>
    <property type="evidence" value="ECO:0007669"/>
    <property type="project" value="InterPro"/>
</dbReference>
<dbReference type="SUPFAM" id="SSF49785">
    <property type="entry name" value="Galactose-binding domain-like"/>
    <property type="match status" value="1"/>
</dbReference>
<feature type="compositionally biased region" description="Acidic residues" evidence="1">
    <location>
        <begin position="332"/>
        <end position="343"/>
    </location>
</feature>
<dbReference type="InterPro" id="IPR008979">
    <property type="entry name" value="Galactose-bd-like_sf"/>
</dbReference>
<dbReference type="EMBL" id="VCGU01000005">
    <property type="protein sequence ID" value="TRY75287.1"/>
    <property type="molecule type" value="Genomic_DNA"/>
</dbReference>
<evidence type="ECO:0000256" key="1">
    <source>
        <dbReference type="SAM" id="MobiDB-lite"/>
    </source>
</evidence>
<evidence type="ECO:0000313" key="2">
    <source>
        <dbReference type="EMBL" id="TRY75287.1"/>
    </source>
</evidence>
<dbReference type="GO" id="GO:0030992">
    <property type="term" value="C:intraciliary transport particle B"/>
    <property type="evidence" value="ECO:0007669"/>
    <property type="project" value="InterPro"/>
</dbReference>